<reference evidence="1" key="1">
    <citation type="submission" date="2020-02" db="EMBL/GenBank/DDBJ databases">
        <authorList>
            <person name="Scholz U."/>
            <person name="Mascher M."/>
            <person name="Fiebig A."/>
        </authorList>
    </citation>
    <scope>NUCLEOTIDE SEQUENCE</scope>
</reference>
<protein>
    <submittedName>
        <fullName evidence="1">Uncharacterized protein</fullName>
    </submittedName>
</protein>
<name>A0A7I8KZX0_SPIIN</name>
<dbReference type="AlphaFoldDB" id="A0A7I8KZX0"/>
<sequence>MHQSLEHLKGLSSCNIHSLKGSPYPCRQIVFGSCHLVEWKNNDFGALW</sequence>
<organism evidence="1 2">
    <name type="scientific">Spirodela intermedia</name>
    <name type="common">Intermediate duckweed</name>
    <dbReference type="NCBI Taxonomy" id="51605"/>
    <lineage>
        <taxon>Eukaryota</taxon>
        <taxon>Viridiplantae</taxon>
        <taxon>Streptophyta</taxon>
        <taxon>Embryophyta</taxon>
        <taxon>Tracheophyta</taxon>
        <taxon>Spermatophyta</taxon>
        <taxon>Magnoliopsida</taxon>
        <taxon>Liliopsida</taxon>
        <taxon>Araceae</taxon>
        <taxon>Lemnoideae</taxon>
        <taxon>Spirodela</taxon>
    </lineage>
</organism>
<gene>
    <name evidence="1" type="ORF">SI8410_10013998</name>
</gene>
<dbReference type="EMBL" id="LR746273">
    <property type="protein sequence ID" value="CAA7403320.1"/>
    <property type="molecule type" value="Genomic_DNA"/>
</dbReference>
<evidence type="ECO:0000313" key="1">
    <source>
        <dbReference type="EMBL" id="CAA7403320.1"/>
    </source>
</evidence>
<dbReference type="Proteomes" id="UP000663760">
    <property type="component" value="Chromosome 10"/>
</dbReference>
<accession>A0A7I8KZX0</accession>
<evidence type="ECO:0000313" key="2">
    <source>
        <dbReference type="Proteomes" id="UP000663760"/>
    </source>
</evidence>
<keyword evidence="2" id="KW-1185">Reference proteome</keyword>
<proteinExistence type="predicted"/>